<dbReference type="SMART" id="SM00935">
    <property type="entry name" value="OmpH"/>
    <property type="match status" value="1"/>
</dbReference>
<evidence type="ECO:0000256" key="3">
    <source>
        <dbReference type="SAM" id="SignalP"/>
    </source>
</evidence>
<proteinExistence type="predicted"/>
<name>A0A1G7FM48_9RHOB</name>
<dbReference type="SUPFAM" id="SSF111384">
    <property type="entry name" value="OmpH-like"/>
    <property type="match status" value="1"/>
</dbReference>
<feature type="chain" id="PRO_5010267004" evidence="3">
    <location>
        <begin position="28"/>
        <end position="236"/>
    </location>
</feature>
<dbReference type="OrthoDB" id="7868372at2"/>
<dbReference type="Proteomes" id="UP000182284">
    <property type="component" value="Unassembled WGS sequence"/>
</dbReference>
<feature type="region of interest" description="Disordered" evidence="2">
    <location>
        <begin position="205"/>
        <end position="236"/>
    </location>
</feature>
<dbReference type="Pfam" id="PF03938">
    <property type="entry name" value="OmpH"/>
    <property type="match status" value="1"/>
</dbReference>
<keyword evidence="3" id="KW-0732">Signal</keyword>
<dbReference type="InterPro" id="IPR024930">
    <property type="entry name" value="Skp_dom_sf"/>
</dbReference>
<feature type="region of interest" description="Disordered" evidence="2">
    <location>
        <begin position="28"/>
        <end position="57"/>
    </location>
</feature>
<protein>
    <submittedName>
        <fullName evidence="4">Chaperone for outer membrane proteins, Skp family</fullName>
    </submittedName>
</protein>
<evidence type="ECO:0000313" key="5">
    <source>
        <dbReference type="Proteomes" id="UP000182284"/>
    </source>
</evidence>
<evidence type="ECO:0000313" key="4">
    <source>
        <dbReference type="EMBL" id="SDE77001.1"/>
    </source>
</evidence>
<sequence>MSGLRLWSLAMLGAGLSALTGAPAALAQEAPNRATPQAQSEQTRAEQTQSQQSQAEQSFPILAFDRARIIAQSEMGVALEAEIEAERAALLAENDQIYADLEAEEQEISDQRKMMSEEAFRTRAAEFDAKVTEVRAQQDEKAQAVQRLYDSALEEMETEMNTVLTRVARDLGAVVVFERQQVYLMSGSIDVTKVVIDRLDAIQAQRDAATAAESKEPTAAPAEDAETQDTQPKTAD</sequence>
<reference evidence="4 5" key="1">
    <citation type="submission" date="2016-10" db="EMBL/GenBank/DDBJ databases">
        <authorList>
            <person name="de Groot N.N."/>
        </authorList>
    </citation>
    <scope>NUCLEOTIDE SEQUENCE [LARGE SCALE GENOMIC DNA]</scope>
    <source>
        <strain evidence="4 5">DSM 27375</strain>
    </source>
</reference>
<feature type="compositionally biased region" description="Low complexity" evidence="2">
    <location>
        <begin position="37"/>
        <end position="57"/>
    </location>
</feature>
<dbReference type="RefSeq" id="WP_074640117.1">
    <property type="nucleotide sequence ID" value="NZ_FNBL01000001.1"/>
</dbReference>
<feature type="compositionally biased region" description="Low complexity" evidence="2">
    <location>
        <begin position="205"/>
        <end position="222"/>
    </location>
</feature>
<feature type="signal peptide" evidence="3">
    <location>
        <begin position="1"/>
        <end position="27"/>
    </location>
</feature>
<dbReference type="GO" id="GO:0051082">
    <property type="term" value="F:unfolded protein binding"/>
    <property type="evidence" value="ECO:0007669"/>
    <property type="project" value="InterPro"/>
</dbReference>
<dbReference type="AlphaFoldDB" id="A0A1G7FM48"/>
<organism evidence="4 5">
    <name type="scientific">Celeribacter baekdonensis</name>
    <dbReference type="NCBI Taxonomy" id="875171"/>
    <lineage>
        <taxon>Bacteria</taxon>
        <taxon>Pseudomonadati</taxon>
        <taxon>Pseudomonadota</taxon>
        <taxon>Alphaproteobacteria</taxon>
        <taxon>Rhodobacterales</taxon>
        <taxon>Roseobacteraceae</taxon>
        <taxon>Celeribacter</taxon>
    </lineage>
</organism>
<evidence type="ECO:0000256" key="1">
    <source>
        <dbReference type="SAM" id="Coils"/>
    </source>
</evidence>
<gene>
    <name evidence="4" type="ORF">SAMN04488117_101152</name>
</gene>
<accession>A0A1G7FM48</accession>
<dbReference type="Gene3D" id="3.30.910.20">
    <property type="entry name" value="Skp domain"/>
    <property type="match status" value="1"/>
</dbReference>
<keyword evidence="1" id="KW-0175">Coiled coil</keyword>
<dbReference type="InterPro" id="IPR005632">
    <property type="entry name" value="Chaperone_Skp"/>
</dbReference>
<feature type="coiled-coil region" evidence="1">
    <location>
        <begin position="87"/>
        <end position="118"/>
    </location>
</feature>
<dbReference type="EMBL" id="FNBL01000001">
    <property type="protein sequence ID" value="SDE77001.1"/>
    <property type="molecule type" value="Genomic_DNA"/>
</dbReference>
<evidence type="ECO:0000256" key="2">
    <source>
        <dbReference type="SAM" id="MobiDB-lite"/>
    </source>
</evidence>